<sequence>MSTETVRRILEISVKYPQQAQVYPLTSSINGDGSTLGSEPALRCVATILSRVRAPPRAPCPDGKPYKPETTLLWPGYIQPSKHATNLP</sequence>
<dbReference type="Proteomes" id="UP000735302">
    <property type="component" value="Unassembled WGS sequence"/>
</dbReference>
<evidence type="ECO:0000313" key="2">
    <source>
        <dbReference type="Proteomes" id="UP000735302"/>
    </source>
</evidence>
<comment type="caution">
    <text evidence="1">The sequence shown here is derived from an EMBL/GenBank/DDBJ whole genome shotgun (WGS) entry which is preliminary data.</text>
</comment>
<accession>A0AAV4BTA6</accession>
<organism evidence="1 2">
    <name type="scientific">Plakobranchus ocellatus</name>
    <dbReference type="NCBI Taxonomy" id="259542"/>
    <lineage>
        <taxon>Eukaryota</taxon>
        <taxon>Metazoa</taxon>
        <taxon>Spiralia</taxon>
        <taxon>Lophotrochozoa</taxon>
        <taxon>Mollusca</taxon>
        <taxon>Gastropoda</taxon>
        <taxon>Heterobranchia</taxon>
        <taxon>Euthyneura</taxon>
        <taxon>Panpulmonata</taxon>
        <taxon>Sacoglossa</taxon>
        <taxon>Placobranchoidea</taxon>
        <taxon>Plakobranchidae</taxon>
        <taxon>Plakobranchus</taxon>
    </lineage>
</organism>
<evidence type="ECO:0000313" key="1">
    <source>
        <dbReference type="EMBL" id="GFO22018.1"/>
    </source>
</evidence>
<proteinExistence type="predicted"/>
<dbReference type="AlphaFoldDB" id="A0AAV4BTA6"/>
<dbReference type="EMBL" id="BLXT01005315">
    <property type="protein sequence ID" value="GFO22018.1"/>
    <property type="molecule type" value="Genomic_DNA"/>
</dbReference>
<protein>
    <submittedName>
        <fullName evidence="1">Uncharacterized protein</fullName>
    </submittedName>
</protein>
<keyword evidence="2" id="KW-1185">Reference proteome</keyword>
<name>A0AAV4BTA6_9GAST</name>
<gene>
    <name evidence="1" type="ORF">PoB_004852300</name>
</gene>
<reference evidence="1 2" key="1">
    <citation type="journal article" date="2021" name="Elife">
        <title>Chloroplast acquisition without the gene transfer in kleptoplastic sea slugs, Plakobranchus ocellatus.</title>
        <authorList>
            <person name="Maeda T."/>
            <person name="Takahashi S."/>
            <person name="Yoshida T."/>
            <person name="Shimamura S."/>
            <person name="Takaki Y."/>
            <person name="Nagai Y."/>
            <person name="Toyoda A."/>
            <person name="Suzuki Y."/>
            <person name="Arimoto A."/>
            <person name="Ishii H."/>
            <person name="Satoh N."/>
            <person name="Nishiyama T."/>
            <person name="Hasebe M."/>
            <person name="Maruyama T."/>
            <person name="Minagawa J."/>
            <person name="Obokata J."/>
            <person name="Shigenobu S."/>
        </authorList>
    </citation>
    <scope>NUCLEOTIDE SEQUENCE [LARGE SCALE GENOMIC DNA]</scope>
</reference>